<sequence length="61" mass="7052">QADNPARLSGGATRRLRHLKPLGFVNTTTLSERYAIFKDHIESGDTMYLYFHFFDSMLKLC</sequence>
<comment type="caution">
    <text evidence="1">The sequence shown here is derived from an EMBL/GenBank/DDBJ whole genome shotgun (WGS) entry which is preliminary data.</text>
</comment>
<evidence type="ECO:0000313" key="2">
    <source>
        <dbReference type="Proteomes" id="UP000215509"/>
    </source>
</evidence>
<dbReference type="EMBL" id="NMQW01000104">
    <property type="protein sequence ID" value="OXM82270.1"/>
    <property type="molecule type" value="Genomic_DNA"/>
</dbReference>
<proteinExistence type="predicted"/>
<keyword evidence="2" id="KW-1185">Reference proteome</keyword>
<reference evidence="1 2" key="1">
    <citation type="submission" date="2017-07" db="EMBL/GenBank/DDBJ databases">
        <title>Genome sequencing and assembly of Paenibacillus rigui.</title>
        <authorList>
            <person name="Mayilraj S."/>
        </authorList>
    </citation>
    <scope>NUCLEOTIDE SEQUENCE [LARGE SCALE GENOMIC DNA]</scope>
    <source>
        <strain evidence="1 2">JCM 16352</strain>
    </source>
</reference>
<dbReference type="AlphaFoldDB" id="A0A229UFV8"/>
<gene>
    <name evidence="1" type="ORF">CF651_31840</name>
</gene>
<protein>
    <submittedName>
        <fullName evidence="1">Uncharacterized protein</fullName>
    </submittedName>
</protein>
<accession>A0A229UFV8</accession>
<feature type="non-terminal residue" evidence="1">
    <location>
        <position position="1"/>
    </location>
</feature>
<organism evidence="1 2">
    <name type="scientific">Paenibacillus rigui</name>
    <dbReference type="NCBI Taxonomy" id="554312"/>
    <lineage>
        <taxon>Bacteria</taxon>
        <taxon>Bacillati</taxon>
        <taxon>Bacillota</taxon>
        <taxon>Bacilli</taxon>
        <taxon>Bacillales</taxon>
        <taxon>Paenibacillaceae</taxon>
        <taxon>Paenibacillus</taxon>
    </lineage>
</organism>
<name>A0A229UFV8_9BACL</name>
<evidence type="ECO:0000313" key="1">
    <source>
        <dbReference type="EMBL" id="OXM82270.1"/>
    </source>
</evidence>
<dbReference type="Proteomes" id="UP000215509">
    <property type="component" value="Unassembled WGS sequence"/>
</dbReference>